<keyword evidence="5" id="KW-1185">Reference proteome</keyword>
<dbReference type="PANTHER" id="PTHR24123:SF33">
    <property type="entry name" value="PROTEIN HOS4"/>
    <property type="match status" value="1"/>
</dbReference>
<dbReference type="PANTHER" id="PTHR24123">
    <property type="entry name" value="ANKYRIN REPEAT-CONTAINING"/>
    <property type="match status" value="1"/>
</dbReference>
<name>A0ABY4U546_RICCR</name>
<feature type="repeat" description="ANK" evidence="3">
    <location>
        <begin position="1"/>
        <end position="26"/>
    </location>
</feature>
<dbReference type="InterPro" id="IPR036770">
    <property type="entry name" value="Ankyrin_rpt-contain_sf"/>
</dbReference>
<protein>
    <submittedName>
        <fullName evidence="4">Ankyrin repeat domain-containing protein</fullName>
    </submittedName>
</protein>
<dbReference type="SMART" id="SM00248">
    <property type="entry name" value="ANK"/>
    <property type="match status" value="2"/>
</dbReference>
<evidence type="ECO:0000256" key="3">
    <source>
        <dbReference type="PROSITE-ProRule" id="PRU00023"/>
    </source>
</evidence>
<feature type="repeat" description="ANK" evidence="3">
    <location>
        <begin position="25"/>
        <end position="57"/>
    </location>
</feature>
<evidence type="ECO:0000313" key="5">
    <source>
        <dbReference type="Proteomes" id="UP001056268"/>
    </source>
</evidence>
<dbReference type="EMBL" id="CP098324">
    <property type="protein sequence ID" value="URW78469.1"/>
    <property type="molecule type" value="Genomic_DNA"/>
</dbReference>
<keyword evidence="1" id="KW-0677">Repeat</keyword>
<sequence length="209" mass="23357">MAIIYGNLNAVKTLLDAGAKINGNKDVSPLMLASAHGQVTIVKYLLKHGANYNVKGWEKDNLHSDVSCQLTQITEISTLCEKSNNPNHKYILERILKTSISSHYDGYKNLSSEQIKQKFSKFKKQLSKDLQNFAEIKALLEDYSSRKKTPINTNTVVEDEGYVSDFKVETEKPNTGSRLEHTPSKSGIFRTFALEGLDEETSLGGDKNI</sequence>
<dbReference type="PROSITE" id="PS50297">
    <property type="entry name" value="ANK_REP_REGION"/>
    <property type="match status" value="1"/>
</dbReference>
<evidence type="ECO:0000313" key="4">
    <source>
        <dbReference type="EMBL" id="URW78469.1"/>
    </source>
</evidence>
<organism evidence="4 5">
    <name type="scientific">Rickettsia conorii subsp. raoultii</name>
    <dbReference type="NCBI Taxonomy" id="369822"/>
    <lineage>
        <taxon>Bacteria</taxon>
        <taxon>Pseudomonadati</taxon>
        <taxon>Pseudomonadota</taxon>
        <taxon>Alphaproteobacteria</taxon>
        <taxon>Rickettsiales</taxon>
        <taxon>Rickettsiaceae</taxon>
        <taxon>Rickettsieae</taxon>
        <taxon>Rickettsia</taxon>
        <taxon>spotted fever group</taxon>
    </lineage>
</organism>
<accession>A0ABY4U546</accession>
<dbReference type="SUPFAM" id="SSF48403">
    <property type="entry name" value="Ankyrin repeat"/>
    <property type="match status" value="1"/>
</dbReference>
<dbReference type="PROSITE" id="PS50088">
    <property type="entry name" value="ANK_REPEAT"/>
    <property type="match status" value="2"/>
</dbReference>
<dbReference type="Pfam" id="PF12796">
    <property type="entry name" value="Ank_2"/>
    <property type="match status" value="1"/>
</dbReference>
<dbReference type="InterPro" id="IPR002110">
    <property type="entry name" value="Ankyrin_rpt"/>
</dbReference>
<evidence type="ECO:0000256" key="1">
    <source>
        <dbReference type="ARBA" id="ARBA00022737"/>
    </source>
</evidence>
<keyword evidence="2 3" id="KW-0040">ANK repeat</keyword>
<dbReference type="Proteomes" id="UP001056268">
    <property type="component" value="Chromosome"/>
</dbReference>
<proteinExistence type="predicted"/>
<reference evidence="4" key="1">
    <citation type="submission" date="2022-05" db="EMBL/GenBank/DDBJ databases">
        <title>Tracking Rickettsia raoultii infection dynamics in vivo by bioorthogonal metabolic labeling.</title>
        <authorList>
            <person name="Zhu D.-Y."/>
            <person name="Jia N."/>
            <person name="Li C."/>
            <person name="Zhang M.-Z."/>
            <person name="Liu H.-B."/>
            <person name="Cao W.-C."/>
        </authorList>
    </citation>
    <scope>NUCLEOTIDE SEQUENCE</scope>
    <source>
        <strain evidence="4">BIME</strain>
    </source>
</reference>
<gene>
    <name evidence="4" type="ORF">NBT09_05265</name>
</gene>
<evidence type="ECO:0000256" key="2">
    <source>
        <dbReference type="ARBA" id="ARBA00023043"/>
    </source>
</evidence>
<dbReference type="Gene3D" id="1.25.40.20">
    <property type="entry name" value="Ankyrin repeat-containing domain"/>
    <property type="match status" value="1"/>
</dbReference>
<dbReference type="InterPro" id="IPR051165">
    <property type="entry name" value="Multifunctional_ANK_Repeat"/>
</dbReference>